<keyword evidence="3" id="KW-1185">Reference proteome</keyword>
<evidence type="ECO:0000313" key="3">
    <source>
        <dbReference type="Proteomes" id="UP001152795"/>
    </source>
</evidence>
<dbReference type="Pfam" id="PF00632">
    <property type="entry name" value="HECT"/>
    <property type="match status" value="1"/>
</dbReference>
<keyword evidence="2" id="KW-0436">Ligase</keyword>
<dbReference type="PROSITE" id="PS50237">
    <property type="entry name" value="HECT"/>
    <property type="match status" value="1"/>
</dbReference>
<dbReference type="OrthoDB" id="5985670at2759"/>
<dbReference type="EMBL" id="CACRXK020002751">
    <property type="protein sequence ID" value="CAB3995864.1"/>
    <property type="molecule type" value="Genomic_DNA"/>
</dbReference>
<proteinExistence type="predicted"/>
<evidence type="ECO:0000256" key="1">
    <source>
        <dbReference type="ARBA" id="ARBA00022786"/>
    </source>
</evidence>
<dbReference type="GO" id="GO:0004842">
    <property type="term" value="F:ubiquitin-protein transferase activity"/>
    <property type="evidence" value="ECO:0007669"/>
    <property type="project" value="InterPro"/>
</dbReference>
<dbReference type="InterPro" id="IPR035983">
    <property type="entry name" value="Hect_E3_ubiquitin_ligase"/>
</dbReference>
<dbReference type="Proteomes" id="UP001152795">
    <property type="component" value="Unassembled WGS sequence"/>
</dbReference>
<name>A0A6S7GQX5_PARCT</name>
<dbReference type="AlphaFoldDB" id="A0A6S7GQX5"/>
<dbReference type="Gene3D" id="3.30.2410.10">
    <property type="entry name" value="Hect, E3 ligase catalytic domain"/>
    <property type="match status" value="1"/>
</dbReference>
<gene>
    <name evidence="2" type="ORF">PACLA_8A028104</name>
</gene>
<dbReference type="SMART" id="SM00119">
    <property type="entry name" value="HECTc"/>
    <property type="match status" value="1"/>
</dbReference>
<comment type="caution">
    <text evidence="2">The sequence shown here is derived from an EMBL/GenBank/DDBJ whole genome shotgun (WGS) entry which is preliminary data.</text>
</comment>
<dbReference type="InterPro" id="IPR000569">
    <property type="entry name" value="HECT_dom"/>
</dbReference>
<sequence>MDDNDLSKPFKVQFVGEPAVDHGGPSREFFSLINQHMQRSMLYGSTFRHNVISLQKEEFMKCGQLAAKGLLQGSAGPKCFGKTVTDYILYGNVQCLDPTLDEVPPGEMKDSMERLDGIQDAEEFKSEASFNSDFRFSHGYTKPFVTIEDKDEFIKAIALHAIIYTSLPELNQFIDGLKTCGILDLVRSNPEQFRAVFQYGKSILTAGLLDDIFHPLLSPEGSNKRAKEERIVFNFNQMLENVEKGKVVEELSETEVTINLSHILMFATGASEIPAIGLIPRPSIRFDHNTREERKLSVSTCANILTLPVSEKMASLESFQKEFMFCMLNSPGFGNV</sequence>
<keyword evidence="1" id="KW-0833">Ubl conjugation pathway</keyword>
<dbReference type="SUPFAM" id="SSF56204">
    <property type="entry name" value="Hect, E3 ligase catalytic domain"/>
    <property type="match status" value="1"/>
</dbReference>
<organism evidence="2 3">
    <name type="scientific">Paramuricea clavata</name>
    <name type="common">Red gorgonian</name>
    <name type="synonym">Violescent sea-whip</name>
    <dbReference type="NCBI Taxonomy" id="317549"/>
    <lineage>
        <taxon>Eukaryota</taxon>
        <taxon>Metazoa</taxon>
        <taxon>Cnidaria</taxon>
        <taxon>Anthozoa</taxon>
        <taxon>Octocorallia</taxon>
        <taxon>Malacalcyonacea</taxon>
        <taxon>Plexauridae</taxon>
        <taxon>Paramuricea</taxon>
    </lineage>
</organism>
<protein>
    <submittedName>
        <fullName evidence="2">G2 M phase-specific E3 ubiquitin- ligase-like</fullName>
    </submittedName>
</protein>
<dbReference type="Gene3D" id="3.90.1750.10">
    <property type="entry name" value="Hect, E3 ligase catalytic domains"/>
    <property type="match status" value="1"/>
</dbReference>
<reference evidence="2" key="1">
    <citation type="submission" date="2020-04" db="EMBL/GenBank/DDBJ databases">
        <authorList>
            <person name="Alioto T."/>
            <person name="Alioto T."/>
            <person name="Gomez Garrido J."/>
        </authorList>
    </citation>
    <scope>NUCLEOTIDE SEQUENCE</scope>
    <source>
        <strain evidence="2">A484AB</strain>
    </source>
</reference>
<accession>A0A6S7GQX5</accession>
<dbReference type="GO" id="GO:0016874">
    <property type="term" value="F:ligase activity"/>
    <property type="evidence" value="ECO:0007669"/>
    <property type="project" value="UniProtKB-KW"/>
</dbReference>
<evidence type="ECO:0000313" key="2">
    <source>
        <dbReference type="EMBL" id="CAB3995864.1"/>
    </source>
</evidence>